<gene>
    <name evidence="3" type="ORF">SBF1_6870003</name>
</gene>
<dbReference type="OrthoDB" id="5338490at2"/>
<dbReference type="Pfam" id="PF02582">
    <property type="entry name" value="DUF155"/>
    <property type="match status" value="1"/>
</dbReference>
<evidence type="ECO:0000259" key="2">
    <source>
        <dbReference type="Pfam" id="PF02582"/>
    </source>
</evidence>
<dbReference type="AlphaFoldDB" id="A0A2U3LP42"/>
<dbReference type="EMBL" id="OMOF01000653">
    <property type="protein sequence ID" value="SPF53622.1"/>
    <property type="molecule type" value="Genomic_DNA"/>
</dbReference>
<feature type="domain" description="DUF155" evidence="2">
    <location>
        <begin position="55"/>
        <end position="224"/>
    </location>
</feature>
<reference evidence="4" key="1">
    <citation type="submission" date="2018-02" db="EMBL/GenBank/DDBJ databases">
        <authorList>
            <person name="Hausmann B."/>
        </authorList>
    </citation>
    <scope>NUCLEOTIDE SEQUENCE [LARGE SCALE GENOMIC DNA]</scope>
    <source>
        <strain evidence="4">Peat soil MAG SbF1</strain>
    </source>
</reference>
<dbReference type="InterPro" id="IPR051624">
    <property type="entry name" value="RMD1/Sad1-interacting"/>
</dbReference>
<dbReference type="Proteomes" id="UP000238916">
    <property type="component" value="Unassembled WGS sequence"/>
</dbReference>
<keyword evidence="1" id="KW-0472">Membrane</keyword>
<evidence type="ECO:0000313" key="4">
    <source>
        <dbReference type="Proteomes" id="UP000238916"/>
    </source>
</evidence>
<dbReference type="PANTHER" id="PTHR16255:SF1">
    <property type="entry name" value="REQUIRED FOR MEIOTIC NUCLEAR DIVISION PROTEIN 1 HOMOLOG"/>
    <property type="match status" value="1"/>
</dbReference>
<protein>
    <recommendedName>
        <fullName evidence="2">DUF155 domain-containing protein</fullName>
    </recommendedName>
</protein>
<dbReference type="InterPro" id="IPR003734">
    <property type="entry name" value="DUF155"/>
</dbReference>
<accession>A0A2U3LP42</accession>
<dbReference type="PANTHER" id="PTHR16255">
    <property type="entry name" value="REQUIRED FOR MEIOTIC NUCLEAR DIVISION PROTEIN 1 HOMOLOG"/>
    <property type="match status" value="1"/>
</dbReference>
<keyword evidence="1" id="KW-0812">Transmembrane</keyword>
<sequence length="273" mass="31612">MTIINFKAVALLNEIHINKIASHFGIQHKFRWEESLRLNEVDLKGIVRESTGKSIYVFPFGSIVFMNCEYHEIMDVIHYLGRIEKGLALITTLDFSDDYKIEILPNEKPAINNDTMITSLEQSYQREIVGTVLAKSVALERIEIDTDKLLDEIEDIVDYLQRGYLTVSDKQLAKMSARILGFRLSAISYIMLLDKPEITWMNEDAEILFDKLSPLFELTDRSENIRLKSEMLMDITRVFTELAHAKRGNRLEWAIIILIIIEIILSLIPMIFK</sequence>
<name>A0A2U3LP42_9FIRM</name>
<keyword evidence="1" id="KW-1133">Transmembrane helix</keyword>
<feature type="transmembrane region" description="Helical" evidence="1">
    <location>
        <begin position="253"/>
        <end position="272"/>
    </location>
</feature>
<organism evidence="3 4">
    <name type="scientific">Candidatus Desulfosporosinus infrequens</name>
    <dbReference type="NCBI Taxonomy" id="2043169"/>
    <lineage>
        <taxon>Bacteria</taxon>
        <taxon>Bacillati</taxon>
        <taxon>Bacillota</taxon>
        <taxon>Clostridia</taxon>
        <taxon>Eubacteriales</taxon>
        <taxon>Desulfitobacteriaceae</taxon>
        <taxon>Desulfosporosinus</taxon>
    </lineage>
</organism>
<evidence type="ECO:0000256" key="1">
    <source>
        <dbReference type="SAM" id="Phobius"/>
    </source>
</evidence>
<proteinExistence type="predicted"/>
<evidence type="ECO:0000313" key="3">
    <source>
        <dbReference type="EMBL" id="SPF53622.1"/>
    </source>
</evidence>